<name>A0AA88NPT2_CHASR</name>
<comment type="caution">
    <text evidence="2">The sequence shown here is derived from an EMBL/GenBank/DDBJ whole genome shotgun (WGS) entry which is preliminary data.</text>
</comment>
<dbReference type="Proteomes" id="UP001187415">
    <property type="component" value="Unassembled WGS sequence"/>
</dbReference>
<evidence type="ECO:0000313" key="3">
    <source>
        <dbReference type="Proteomes" id="UP001187415"/>
    </source>
</evidence>
<keyword evidence="3" id="KW-1185">Reference proteome</keyword>
<sequence>MELYTAHTSSIVLILREGLNLATAITAAETSSLRLPFCPDVVPSHEGPSVGRLASRIRVLGLALGLDPQSSSYSTDAPCSSTVNPPSWPDLAPKLPSWLTAWMDGEGEESL</sequence>
<accession>A0AA88NPT2</accession>
<feature type="region of interest" description="Disordered" evidence="1">
    <location>
        <begin position="68"/>
        <end position="90"/>
    </location>
</feature>
<evidence type="ECO:0000313" key="2">
    <source>
        <dbReference type="EMBL" id="KAK2857010.1"/>
    </source>
</evidence>
<gene>
    <name evidence="2" type="ORF">Q5P01_005745</name>
</gene>
<organism evidence="2 3">
    <name type="scientific">Channa striata</name>
    <name type="common">Snakehead murrel</name>
    <name type="synonym">Ophicephalus striatus</name>
    <dbReference type="NCBI Taxonomy" id="64152"/>
    <lineage>
        <taxon>Eukaryota</taxon>
        <taxon>Metazoa</taxon>
        <taxon>Chordata</taxon>
        <taxon>Craniata</taxon>
        <taxon>Vertebrata</taxon>
        <taxon>Euteleostomi</taxon>
        <taxon>Actinopterygii</taxon>
        <taxon>Neopterygii</taxon>
        <taxon>Teleostei</taxon>
        <taxon>Neoteleostei</taxon>
        <taxon>Acanthomorphata</taxon>
        <taxon>Anabantaria</taxon>
        <taxon>Anabantiformes</taxon>
        <taxon>Channoidei</taxon>
        <taxon>Channidae</taxon>
        <taxon>Channa</taxon>
    </lineage>
</organism>
<feature type="compositionally biased region" description="Polar residues" evidence="1">
    <location>
        <begin position="68"/>
        <end position="85"/>
    </location>
</feature>
<protein>
    <submittedName>
        <fullName evidence="2">Uncharacterized protein</fullName>
    </submittedName>
</protein>
<reference evidence="2" key="1">
    <citation type="submission" date="2023-07" db="EMBL/GenBank/DDBJ databases">
        <title>Chromosome-level Genome Assembly of Striped Snakehead (Channa striata).</title>
        <authorList>
            <person name="Liu H."/>
        </authorList>
    </citation>
    <scope>NUCLEOTIDE SEQUENCE</scope>
    <source>
        <strain evidence="2">Gz</strain>
        <tissue evidence="2">Muscle</tissue>
    </source>
</reference>
<proteinExistence type="predicted"/>
<dbReference type="AlphaFoldDB" id="A0AA88NPT2"/>
<evidence type="ECO:0000256" key="1">
    <source>
        <dbReference type="SAM" id="MobiDB-lite"/>
    </source>
</evidence>
<dbReference type="EMBL" id="JAUPFM010000003">
    <property type="protein sequence ID" value="KAK2857010.1"/>
    <property type="molecule type" value="Genomic_DNA"/>
</dbReference>